<proteinExistence type="predicted"/>
<dbReference type="AlphaFoldDB" id="A0ABD2NHW9"/>
<dbReference type="PANTHER" id="PTHR46848">
    <property type="entry name" value="REGULATOR OF G-PROTEIN SIGNALING 3"/>
    <property type="match status" value="1"/>
</dbReference>
<evidence type="ECO:0000313" key="4">
    <source>
        <dbReference type="Proteomes" id="UP001516400"/>
    </source>
</evidence>
<dbReference type="EMBL" id="JABFTP020000103">
    <property type="protein sequence ID" value="KAL3278199.1"/>
    <property type="molecule type" value="Genomic_DNA"/>
</dbReference>
<evidence type="ECO:0000313" key="3">
    <source>
        <dbReference type="EMBL" id="KAL3278199.1"/>
    </source>
</evidence>
<keyword evidence="4" id="KW-1185">Reference proteome</keyword>
<accession>A0ABD2NHW9</accession>
<dbReference type="InterPro" id="IPR000219">
    <property type="entry name" value="DH_dom"/>
</dbReference>
<dbReference type="InterPro" id="IPR035899">
    <property type="entry name" value="DBL_dom_sf"/>
</dbReference>
<organism evidence="3 4">
    <name type="scientific">Cryptolaemus montrouzieri</name>
    <dbReference type="NCBI Taxonomy" id="559131"/>
    <lineage>
        <taxon>Eukaryota</taxon>
        <taxon>Metazoa</taxon>
        <taxon>Ecdysozoa</taxon>
        <taxon>Arthropoda</taxon>
        <taxon>Hexapoda</taxon>
        <taxon>Insecta</taxon>
        <taxon>Pterygota</taxon>
        <taxon>Neoptera</taxon>
        <taxon>Endopterygota</taxon>
        <taxon>Coleoptera</taxon>
        <taxon>Polyphaga</taxon>
        <taxon>Cucujiformia</taxon>
        <taxon>Coccinelloidea</taxon>
        <taxon>Coccinellidae</taxon>
        <taxon>Scymninae</taxon>
        <taxon>Scymnini</taxon>
        <taxon>Cryptolaemus</taxon>
    </lineage>
</organism>
<feature type="domain" description="DH" evidence="2">
    <location>
        <begin position="1"/>
        <end position="137"/>
    </location>
</feature>
<dbReference type="Pfam" id="PF00621">
    <property type="entry name" value="RhoGEF"/>
    <property type="match status" value="1"/>
</dbReference>
<dbReference type="SUPFAM" id="SSF48065">
    <property type="entry name" value="DBL homology domain (DH-domain)"/>
    <property type="match status" value="1"/>
</dbReference>
<dbReference type="Gene3D" id="1.20.900.10">
    <property type="entry name" value="Dbl homology (DH) domain"/>
    <property type="match status" value="1"/>
</dbReference>
<dbReference type="Proteomes" id="UP001516400">
    <property type="component" value="Unassembled WGS sequence"/>
</dbReference>
<dbReference type="InterPro" id="IPR011993">
    <property type="entry name" value="PH-like_dom_sf"/>
</dbReference>
<feature type="region of interest" description="Disordered" evidence="1">
    <location>
        <begin position="244"/>
        <end position="267"/>
    </location>
</feature>
<evidence type="ECO:0000256" key="1">
    <source>
        <dbReference type="SAM" id="MobiDB-lite"/>
    </source>
</evidence>
<comment type="caution">
    <text evidence="3">The sequence shown here is derived from an EMBL/GenBank/DDBJ whole genome shotgun (WGS) entry which is preliminary data.</text>
</comment>
<evidence type="ECO:0000259" key="2">
    <source>
        <dbReference type="PROSITE" id="PS50010"/>
    </source>
</evidence>
<protein>
    <recommendedName>
        <fullName evidence="2">DH domain-containing protein</fullName>
    </recommendedName>
</protein>
<dbReference type="Gene3D" id="2.30.29.30">
    <property type="entry name" value="Pleckstrin-homology domain (PH domain)/Phosphotyrosine-binding domain (PTB)"/>
    <property type="match status" value="1"/>
</dbReference>
<gene>
    <name evidence="3" type="ORF">HHI36_013538</name>
</gene>
<dbReference type="PROSITE" id="PS50010">
    <property type="entry name" value="DH_2"/>
    <property type="match status" value="1"/>
</dbReference>
<name>A0ABD2NHW9_9CUCU</name>
<dbReference type="PANTHER" id="PTHR46848:SF1">
    <property type="entry name" value="REGULATOR OF G-PROTEIN SIGNALING 3"/>
    <property type="match status" value="1"/>
</dbReference>
<feature type="region of interest" description="Disordered" evidence="1">
    <location>
        <begin position="374"/>
        <end position="394"/>
    </location>
</feature>
<dbReference type="SUPFAM" id="SSF50729">
    <property type="entry name" value="PH domain-like"/>
    <property type="match status" value="1"/>
</dbReference>
<reference evidence="3 4" key="1">
    <citation type="journal article" date="2021" name="BMC Biol.">
        <title>Horizontally acquired antibacterial genes associated with adaptive radiation of ladybird beetles.</title>
        <authorList>
            <person name="Li H.S."/>
            <person name="Tang X.F."/>
            <person name="Huang Y.H."/>
            <person name="Xu Z.Y."/>
            <person name="Chen M.L."/>
            <person name="Du X.Y."/>
            <person name="Qiu B.Y."/>
            <person name="Chen P.T."/>
            <person name="Zhang W."/>
            <person name="Slipinski A."/>
            <person name="Escalona H.E."/>
            <person name="Waterhouse R.M."/>
            <person name="Zwick A."/>
            <person name="Pang H."/>
        </authorList>
    </citation>
    <scope>NUCLEOTIDE SEQUENCE [LARGE SCALE GENOMIC DNA]</scope>
    <source>
        <strain evidence="3">SYSU2018</strain>
    </source>
</reference>
<sequence length="478" mass="53896">MSEFQILRITEDIIDSLVQEDGELQINLLCRTYLSKVKELCSAYKRYCSGIKKADCVLANKSRNSNSDFCRFLHKPEIPRRRPDITTFIHKPLEHYREVLKLLTVVQSLTKSNHEDYSVINQVVQEMQLTYREITSEAGLMEPTGGGRPLLTVQDLENRLVFTKCKPFILNKPGRQWIFGSDLSRIEGRNVRQYWTLLFSDLLLFAKVSRDRVLFIIEDPLPLAHITDMLFNVRKKDTEFRISVSPEGRSAESPTIHCGPDLSRTPKKGSAKKTIILRAPTIELKAVWQNLLQRQILYINAGMEGSSLSSPLESPDAPITSSVATLQSAESLSLRRQVRLNSGHCSQPVVISRLPALTPLNTLTRCNSPTLVNQASLTKTPDSPSANVSSATSEHSQAFSSHFNSQTNLLSHSYPPCNEQSQSLLTPSPEFSSEADAQFFEEFEFLKFGEDSWDISNFDYDLISLNIDDTSIKSCQSN</sequence>